<dbReference type="Proteomes" id="UP001629953">
    <property type="component" value="Unassembled WGS sequence"/>
</dbReference>
<sequence length="208" mass="22887">MSSINELTQFDGPSDAPLLILAHGAGAGMAHEFFNQLVVLLSDELAILRFNFPYMQRILAENKRRVPDRLPTLIAAYQAIIPSWPAPVFIGGKSMGGRVASHVALTRQDIAGVVALGFPFHPPGKPERSKGEHLQQLTQPLLVLQGERDPFGCLDEQSQLQLPDTARLVWVKDGDHSFKPRSKSGVTLAHNMQLAADQIKDFVQCYTP</sequence>
<evidence type="ECO:0000313" key="3">
    <source>
        <dbReference type="Proteomes" id="UP001629953"/>
    </source>
</evidence>
<dbReference type="GO" id="GO:0016787">
    <property type="term" value="F:hydrolase activity"/>
    <property type="evidence" value="ECO:0007669"/>
    <property type="project" value="UniProtKB-KW"/>
</dbReference>
<gene>
    <name evidence="2" type="ORF">ABUE30_12320</name>
</gene>
<dbReference type="EMBL" id="JBEQCT010000005">
    <property type="protein sequence ID" value="MFM2485829.1"/>
    <property type="molecule type" value="Genomic_DNA"/>
</dbReference>
<dbReference type="InterPro" id="IPR026555">
    <property type="entry name" value="NSL3/Tex30"/>
</dbReference>
<dbReference type="SUPFAM" id="SSF53474">
    <property type="entry name" value="alpha/beta-Hydrolases"/>
    <property type="match status" value="1"/>
</dbReference>
<dbReference type="RefSeq" id="WP_408624079.1">
    <property type="nucleotide sequence ID" value="NZ_JBEQCT010000005.1"/>
</dbReference>
<dbReference type="Pfam" id="PF20408">
    <property type="entry name" value="Abhydrolase_11"/>
    <property type="match status" value="1"/>
</dbReference>
<name>A0ABW9G8U1_9GAMM</name>
<proteinExistence type="predicted"/>
<organism evidence="2 3">
    <name type="scientific">Celerinatantimonas yamalensis</name>
    <dbReference type="NCBI Taxonomy" id="559956"/>
    <lineage>
        <taxon>Bacteria</taxon>
        <taxon>Pseudomonadati</taxon>
        <taxon>Pseudomonadota</taxon>
        <taxon>Gammaproteobacteria</taxon>
        <taxon>Celerinatantimonadaceae</taxon>
        <taxon>Celerinatantimonas</taxon>
    </lineage>
</organism>
<evidence type="ECO:0000313" key="2">
    <source>
        <dbReference type="EMBL" id="MFM2485829.1"/>
    </source>
</evidence>
<comment type="caution">
    <text evidence="2">The sequence shown here is derived from an EMBL/GenBank/DDBJ whole genome shotgun (WGS) entry which is preliminary data.</text>
</comment>
<keyword evidence="2" id="KW-0378">Hydrolase</keyword>
<dbReference type="InterPro" id="IPR046879">
    <property type="entry name" value="KANL3/Tex30_Abhydrolase"/>
</dbReference>
<dbReference type="InterPro" id="IPR029058">
    <property type="entry name" value="AB_hydrolase_fold"/>
</dbReference>
<dbReference type="PANTHER" id="PTHR13136">
    <property type="entry name" value="TESTIS DEVELOPMENT PROTEIN PRTD"/>
    <property type="match status" value="1"/>
</dbReference>
<accession>A0ABW9G8U1</accession>
<dbReference type="PANTHER" id="PTHR13136:SF11">
    <property type="entry name" value="TESTIS-EXPRESSED PROTEIN 30"/>
    <property type="match status" value="1"/>
</dbReference>
<evidence type="ECO:0000259" key="1">
    <source>
        <dbReference type="Pfam" id="PF20408"/>
    </source>
</evidence>
<keyword evidence="3" id="KW-1185">Reference proteome</keyword>
<feature type="domain" description="KANL3/Tex30 alpha/beta hydrolase-like" evidence="1">
    <location>
        <begin position="17"/>
        <end position="204"/>
    </location>
</feature>
<protein>
    <submittedName>
        <fullName evidence="2">Alpha/beta family hydrolase</fullName>
    </submittedName>
</protein>
<dbReference type="Gene3D" id="3.40.50.1820">
    <property type="entry name" value="alpha/beta hydrolase"/>
    <property type="match status" value="1"/>
</dbReference>
<reference evidence="2 3" key="1">
    <citation type="journal article" date="2013" name="Int. J. Syst. Evol. Microbiol.">
        <title>Celerinatantimonas yamalensis sp. nov., a cold-adapted diazotrophic bacterium from a cold permafrost brine.</title>
        <authorList>
            <person name="Shcherbakova V."/>
            <person name="Chuvilskaya N."/>
            <person name="Rivkina E."/>
            <person name="Demidov N."/>
            <person name="Uchaeva V."/>
            <person name="Suetin S."/>
            <person name="Suzina N."/>
            <person name="Gilichinsky D."/>
        </authorList>
    </citation>
    <scope>NUCLEOTIDE SEQUENCE [LARGE SCALE GENOMIC DNA]</scope>
    <source>
        <strain evidence="2 3">C7</strain>
    </source>
</reference>